<dbReference type="OrthoDB" id="167740at2157"/>
<evidence type="ECO:0000313" key="1">
    <source>
        <dbReference type="EMBL" id="ELY95980.1"/>
    </source>
</evidence>
<keyword evidence="2" id="KW-1185">Reference proteome</keyword>
<organism evidence="1 2">
    <name type="scientific">Natrialba taiwanensis DSM 12281</name>
    <dbReference type="NCBI Taxonomy" id="1230458"/>
    <lineage>
        <taxon>Archaea</taxon>
        <taxon>Methanobacteriati</taxon>
        <taxon>Methanobacteriota</taxon>
        <taxon>Stenosarchaea group</taxon>
        <taxon>Halobacteria</taxon>
        <taxon>Halobacteriales</taxon>
        <taxon>Natrialbaceae</taxon>
        <taxon>Natrialba</taxon>
    </lineage>
</organism>
<comment type="caution">
    <text evidence="1">The sequence shown here is derived from an EMBL/GenBank/DDBJ whole genome shotgun (WGS) entry which is preliminary data.</text>
</comment>
<sequence>MNPPVEGETRTFERTFTVADVKQFAELSGDAQPRHIDANEDGRVMVQGLLTATMPTKLGGDNEVLARTMEIEFIRPVYTGEHITCRSTYDTVGERDDRYEFTSAVDCENEGGETVLRATIEGLIWKDA</sequence>
<dbReference type="PATRIC" id="fig|1230458.4.peg.655"/>
<proteinExistence type="predicted"/>
<dbReference type="EMBL" id="AOIL01000012">
    <property type="protein sequence ID" value="ELY95980.1"/>
    <property type="molecule type" value="Genomic_DNA"/>
</dbReference>
<name>M0AB54_9EURY</name>
<dbReference type="AlphaFoldDB" id="M0AB54"/>
<dbReference type="SUPFAM" id="SSF54637">
    <property type="entry name" value="Thioesterase/thiol ester dehydrase-isomerase"/>
    <property type="match status" value="1"/>
</dbReference>
<protein>
    <submittedName>
        <fullName evidence="1">(R)-specific enoyl-CoA hydratase</fullName>
    </submittedName>
</protein>
<accession>M0AB54</accession>
<reference evidence="1 2" key="1">
    <citation type="journal article" date="2014" name="PLoS Genet.">
        <title>Phylogenetically driven sequencing of extremely halophilic archaea reveals strategies for static and dynamic osmo-response.</title>
        <authorList>
            <person name="Becker E.A."/>
            <person name="Seitzer P.M."/>
            <person name="Tritt A."/>
            <person name="Larsen D."/>
            <person name="Krusor M."/>
            <person name="Yao A.I."/>
            <person name="Wu D."/>
            <person name="Madern D."/>
            <person name="Eisen J.A."/>
            <person name="Darling A.E."/>
            <person name="Facciotti M.T."/>
        </authorList>
    </citation>
    <scope>NUCLEOTIDE SEQUENCE [LARGE SCALE GENOMIC DNA]</scope>
    <source>
        <strain evidence="1 2">DSM 12281</strain>
    </source>
</reference>
<dbReference type="Proteomes" id="UP000011648">
    <property type="component" value="Unassembled WGS sequence"/>
</dbReference>
<dbReference type="RefSeq" id="WP_006824541.1">
    <property type="nucleotide sequence ID" value="NZ_AOIL01000012.1"/>
</dbReference>
<evidence type="ECO:0000313" key="2">
    <source>
        <dbReference type="Proteomes" id="UP000011648"/>
    </source>
</evidence>
<dbReference type="STRING" id="1230458.C484_03294"/>
<dbReference type="Gene3D" id="3.10.129.10">
    <property type="entry name" value="Hotdog Thioesterase"/>
    <property type="match status" value="1"/>
</dbReference>
<dbReference type="InterPro" id="IPR029069">
    <property type="entry name" value="HotDog_dom_sf"/>
</dbReference>
<gene>
    <name evidence="1" type="ORF">C484_03294</name>
</gene>